<evidence type="ECO:0000313" key="1">
    <source>
        <dbReference type="EMBL" id="GJS75868.1"/>
    </source>
</evidence>
<comment type="caution">
    <text evidence="1">The sequence shown here is derived from an EMBL/GenBank/DDBJ whole genome shotgun (WGS) entry which is preliminary data.</text>
</comment>
<name>A0ABQ4YDR2_9ASTR</name>
<reference evidence="1" key="1">
    <citation type="journal article" date="2022" name="Int. J. Mol. Sci.">
        <title>Draft Genome of Tanacetum Coccineum: Genomic Comparison of Closely Related Tanacetum-Family Plants.</title>
        <authorList>
            <person name="Yamashiro T."/>
            <person name="Shiraishi A."/>
            <person name="Nakayama K."/>
            <person name="Satake H."/>
        </authorList>
    </citation>
    <scope>NUCLEOTIDE SEQUENCE</scope>
</reference>
<protein>
    <recommendedName>
        <fullName evidence="3">Secreted peptide</fullName>
    </recommendedName>
</protein>
<organism evidence="1 2">
    <name type="scientific">Tanacetum coccineum</name>
    <dbReference type="NCBI Taxonomy" id="301880"/>
    <lineage>
        <taxon>Eukaryota</taxon>
        <taxon>Viridiplantae</taxon>
        <taxon>Streptophyta</taxon>
        <taxon>Embryophyta</taxon>
        <taxon>Tracheophyta</taxon>
        <taxon>Spermatophyta</taxon>
        <taxon>Magnoliopsida</taxon>
        <taxon>eudicotyledons</taxon>
        <taxon>Gunneridae</taxon>
        <taxon>Pentapetalae</taxon>
        <taxon>asterids</taxon>
        <taxon>campanulids</taxon>
        <taxon>Asterales</taxon>
        <taxon>Asteraceae</taxon>
        <taxon>Asteroideae</taxon>
        <taxon>Anthemideae</taxon>
        <taxon>Anthemidinae</taxon>
        <taxon>Tanacetum</taxon>
    </lineage>
</organism>
<dbReference type="Proteomes" id="UP001151760">
    <property type="component" value="Unassembled WGS sequence"/>
</dbReference>
<proteinExistence type="predicted"/>
<sequence length="86" mass="9623">MEEVLLLFVFLLVFPFRAFLHAFSSIVVSCLPPVSFLSTLACRLLLDDSCLPSLACRPLLVDPCLSTLACIETMKFLLLALLRIYD</sequence>
<dbReference type="EMBL" id="BQNB010010334">
    <property type="protein sequence ID" value="GJS75868.1"/>
    <property type="molecule type" value="Genomic_DNA"/>
</dbReference>
<gene>
    <name evidence="1" type="ORF">Tco_0725749</name>
</gene>
<evidence type="ECO:0008006" key="3">
    <source>
        <dbReference type="Google" id="ProtNLM"/>
    </source>
</evidence>
<reference evidence="1" key="2">
    <citation type="submission" date="2022-01" db="EMBL/GenBank/DDBJ databases">
        <authorList>
            <person name="Yamashiro T."/>
            <person name="Shiraishi A."/>
            <person name="Satake H."/>
            <person name="Nakayama K."/>
        </authorList>
    </citation>
    <scope>NUCLEOTIDE SEQUENCE</scope>
</reference>
<keyword evidence="2" id="KW-1185">Reference proteome</keyword>
<evidence type="ECO:0000313" key="2">
    <source>
        <dbReference type="Proteomes" id="UP001151760"/>
    </source>
</evidence>
<accession>A0ABQ4YDR2</accession>